<comment type="similarity">
    <text evidence="1">Belongs to the asteroid family.</text>
</comment>
<proteinExistence type="inferred from homology"/>
<evidence type="ECO:0000256" key="2">
    <source>
        <dbReference type="SAM" id="MobiDB-lite"/>
    </source>
</evidence>
<keyword evidence="5" id="KW-1185">Reference proteome</keyword>
<dbReference type="InterPro" id="IPR029060">
    <property type="entry name" value="PIN-like_dom_sf"/>
</dbReference>
<dbReference type="Proteomes" id="UP000748531">
    <property type="component" value="Unassembled WGS sequence"/>
</dbReference>
<reference evidence="4" key="1">
    <citation type="submission" date="2019-05" db="EMBL/GenBank/DDBJ databases">
        <title>Annotation for the trematode Paragonimus heterotremus.</title>
        <authorList>
            <person name="Choi Y.-J."/>
        </authorList>
    </citation>
    <scope>NUCLEOTIDE SEQUENCE</scope>
    <source>
        <strain evidence="4">LC</strain>
    </source>
</reference>
<feature type="domain" description="XPG N-terminal" evidence="3">
    <location>
        <begin position="1"/>
        <end position="96"/>
    </location>
</feature>
<evidence type="ECO:0000313" key="5">
    <source>
        <dbReference type="Proteomes" id="UP000748531"/>
    </source>
</evidence>
<evidence type="ECO:0000259" key="3">
    <source>
        <dbReference type="Pfam" id="PF00752"/>
    </source>
</evidence>
<gene>
    <name evidence="4" type="ORF">PHET_04861</name>
</gene>
<feature type="compositionally biased region" description="Basic residues" evidence="2">
    <location>
        <begin position="774"/>
        <end position="789"/>
    </location>
</feature>
<dbReference type="EMBL" id="LUCH01002380">
    <property type="protein sequence ID" value="KAF5401576.1"/>
    <property type="molecule type" value="Genomic_DNA"/>
</dbReference>
<accession>A0A8J4SYE5</accession>
<dbReference type="OrthoDB" id="10254073at2759"/>
<dbReference type="Pfam" id="PF00752">
    <property type="entry name" value="XPG_N"/>
    <property type="match status" value="1"/>
</dbReference>
<dbReference type="AlphaFoldDB" id="A0A8J4SYE5"/>
<protein>
    <recommendedName>
        <fullName evidence="3">XPG N-terminal domain-containing protein</fullName>
    </recommendedName>
</protein>
<dbReference type="GO" id="GO:0004518">
    <property type="term" value="F:nuclease activity"/>
    <property type="evidence" value="ECO:0007669"/>
    <property type="project" value="InterPro"/>
</dbReference>
<comment type="caution">
    <text evidence="4">The sequence shown here is derived from an EMBL/GenBank/DDBJ whole genome shotgun (WGS) entry which is preliminary data.</text>
</comment>
<name>A0A8J4SYE5_9TREM</name>
<dbReference type="InterPro" id="IPR006085">
    <property type="entry name" value="XPG_DNA_repair_N"/>
</dbReference>
<dbReference type="Gene3D" id="3.40.50.1010">
    <property type="entry name" value="5'-nuclease"/>
    <property type="match status" value="1"/>
</dbReference>
<organism evidence="4 5">
    <name type="scientific">Paragonimus heterotremus</name>
    <dbReference type="NCBI Taxonomy" id="100268"/>
    <lineage>
        <taxon>Eukaryota</taxon>
        <taxon>Metazoa</taxon>
        <taxon>Spiralia</taxon>
        <taxon>Lophotrochozoa</taxon>
        <taxon>Platyhelminthes</taxon>
        <taxon>Trematoda</taxon>
        <taxon>Digenea</taxon>
        <taxon>Plagiorchiida</taxon>
        <taxon>Troglotremata</taxon>
        <taxon>Troglotrematidae</taxon>
        <taxon>Paragonimus</taxon>
    </lineage>
</organism>
<sequence length="814" mass="89831">MGVRGLSSYLEQNPGNFSPFKLHNTQVIVDAQNFLHYVHTTSGIHAQFGGEYLALEVHVAKIINVFKQCEVRPIFVFDGCHDKSKLITQINRCRNRLQTCRNLLKLAQIHTDATHDSLNVPLLPPLATVALAQILRRLNVPLVVSERESDADAASLAVYLNCPVISNDSDFYITVPAGGISTHMLLLSRISFEALVNKDMCASCLERRNRAVCAYISCVKFLPDGPGFGRLPHAQKPLFATLIGNDYIPSNLFSSVLPLSQGLRVPLTRKATRQMRASRRRSIYRHLIDWLSGFGQKVLDPVNRLVDRLPSADRARYEALLLASLKSYEVCPTSTAAALLPFMAVSDDIPSACILASKSDLGDLYLNGDSSRPKQFPTGKNSFEGDTPTDTLLTKQHCIDGSFLVAPGSSRSSIMHHWPLPLVLSFRRFDLLPTLFDAVYSEGAVLNCAVEDLAQGTSIYSCATPVRQLVYGLLLGLECIDASGDSVLNSDESISSLSAAKPTSVIEYSRKGSWQIKPARIPVQPLSLFAFNSATDDRRFAFIHHYLTTGYHPSSKVQAMLQGLALIMAVWHAHGSDSSTDWSSCALVLTFGAIAIASWIRADHKRVQSMRRQKRQLNACSDYFESQNGKTDSRLRPHIVHAFGQLQSTYASVLTLGSLLDALASDEEKKHTDKCIDLLPVSLLFPSGRLFHSLCSLLVSQVPSGRMDYLENIAFPRLLSSDNSEKVAEAVALLIRLLALLDNLHKGCQSADVGRVTIESTLLPDHPKLPSHLPKAKTVNKPHKNRTRKKTVIRSMAQIEAEVERIMMENGLSE</sequence>
<feature type="region of interest" description="Disordered" evidence="2">
    <location>
        <begin position="767"/>
        <end position="789"/>
    </location>
</feature>
<dbReference type="PANTHER" id="PTHR15665:SF1">
    <property type="entry name" value="PROTEIN ASTEROID HOMOLOG 1"/>
    <property type="match status" value="1"/>
</dbReference>
<evidence type="ECO:0000256" key="1">
    <source>
        <dbReference type="ARBA" id="ARBA00007398"/>
    </source>
</evidence>
<dbReference type="InterPro" id="IPR026832">
    <property type="entry name" value="Asteroid"/>
</dbReference>
<dbReference type="PANTHER" id="PTHR15665">
    <property type="entry name" value="ASTEROID PROTEIN"/>
    <property type="match status" value="1"/>
</dbReference>
<dbReference type="SUPFAM" id="SSF88723">
    <property type="entry name" value="PIN domain-like"/>
    <property type="match status" value="1"/>
</dbReference>
<evidence type="ECO:0000313" key="4">
    <source>
        <dbReference type="EMBL" id="KAF5401576.1"/>
    </source>
</evidence>